<proteinExistence type="predicted"/>
<reference evidence="2 3" key="1">
    <citation type="journal article" date="2016" name="Proc. Natl. Acad. Sci. U.S.A.">
        <title>Comparative genomics of biotechnologically important yeasts.</title>
        <authorList>
            <person name="Riley R."/>
            <person name="Haridas S."/>
            <person name="Wolfe K.H."/>
            <person name="Lopes M.R."/>
            <person name="Hittinger C.T."/>
            <person name="Goeker M."/>
            <person name="Salamov A.A."/>
            <person name="Wisecaver J.H."/>
            <person name="Long T.M."/>
            <person name="Calvey C.H."/>
            <person name="Aerts A.L."/>
            <person name="Barry K.W."/>
            <person name="Choi C."/>
            <person name="Clum A."/>
            <person name="Coughlan A.Y."/>
            <person name="Deshpande S."/>
            <person name="Douglass A.P."/>
            <person name="Hanson S.J."/>
            <person name="Klenk H.-P."/>
            <person name="LaButti K.M."/>
            <person name="Lapidus A."/>
            <person name="Lindquist E.A."/>
            <person name="Lipzen A.M."/>
            <person name="Meier-Kolthoff J.P."/>
            <person name="Ohm R.A."/>
            <person name="Otillar R.P."/>
            <person name="Pangilinan J.L."/>
            <person name="Peng Y."/>
            <person name="Rokas A."/>
            <person name="Rosa C.A."/>
            <person name="Scheuner C."/>
            <person name="Sibirny A.A."/>
            <person name="Slot J.C."/>
            <person name="Stielow J.B."/>
            <person name="Sun H."/>
            <person name="Kurtzman C.P."/>
            <person name="Blackwell M."/>
            <person name="Grigoriev I.V."/>
            <person name="Jeffries T.W."/>
        </authorList>
    </citation>
    <scope>NUCLEOTIDE SEQUENCE [LARGE SCALE GENOMIC DNA]</scope>
    <source>
        <strain evidence="3">ATCC 58044 / CBS 1984 / NCYC 433 / NRRL Y-366-8</strain>
    </source>
</reference>
<feature type="compositionally biased region" description="Low complexity" evidence="1">
    <location>
        <begin position="289"/>
        <end position="298"/>
    </location>
</feature>
<feature type="region of interest" description="Disordered" evidence="1">
    <location>
        <begin position="246"/>
        <end position="329"/>
    </location>
</feature>
<dbReference type="OrthoDB" id="3981100at2759"/>
<organism evidence="2 3">
    <name type="scientific">Wickerhamomyces anomalus (strain ATCC 58044 / CBS 1984 / NCYC 433 / NRRL Y-366-8)</name>
    <name type="common">Yeast</name>
    <name type="synonym">Hansenula anomala</name>
    <dbReference type="NCBI Taxonomy" id="683960"/>
    <lineage>
        <taxon>Eukaryota</taxon>
        <taxon>Fungi</taxon>
        <taxon>Dikarya</taxon>
        <taxon>Ascomycota</taxon>
        <taxon>Saccharomycotina</taxon>
        <taxon>Saccharomycetes</taxon>
        <taxon>Phaffomycetales</taxon>
        <taxon>Wickerhamomycetaceae</taxon>
        <taxon>Wickerhamomyces</taxon>
    </lineage>
</organism>
<name>A0A1E3NWJ0_WICAA</name>
<feature type="compositionally biased region" description="Polar residues" evidence="1">
    <location>
        <begin position="276"/>
        <end position="288"/>
    </location>
</feature>
<gene>
    <name evidence="2" type="ORF">WICANDRAFT_80818</name>
</gene>
<evidence type="ECO:0000256" key="1">
    <source>
        <dbReference type="SAM" id="MobiDB-lite"/>
    </source>
</evidence>
<dbReference type="InterPro" id="IPR008402">
    <property type="entry name" value="APC_su15/mnd2"/>
</dbReference>
<dbReference type="GO" id="GO:0031145">
    <property type="term" value="P:anaphase-promoting complex-dependent catabolic process"/>
    <property type="evidence" value="ECO:0007669"/>
    <property type="project" value="InterPro"/>
</dbReference>
<dbReference type="EMBL" id="KV454213">
    <property type="protein sequence ID" value="ODQ57483.1"/>
    <property type="molecule type" value="Genomic_DNA"/>
</dbReference>
<dbReference type="GO" id="GO:0005680">
    <property type="term" value="C:anaphase-promoting complex"/>
    <property type="evidence" value="ECO:0007669"/>
    <property type="project" value="InterPro"/>
</dbReference>
<sequence length="329" mass="37869">MYMPNLMPRDIHHLWMQPNEKTSNKNKLDSSRNNLFRRNQDDDSELNQRQRILYAPPLSAYSSERPGAMLPSRESQSSATASSTETDFNDLIFNDIEQKMRELRSIRTLGDSYLAPVGVGKTMKTLHEEMQIKEQMKEQYQHEAPTAENLLGEGDNVVEDEDIEGSDQVGEALQRNEQPIQPDGQEETQATEQIDLDDEIPEAEENTYDHIYDQANDLSENEIEYDDQTAYERQYDEGFMVSEEYQQDDEEVTPRNNRSTGVNYAREQIRTPEYSPVNNETSGRQNATFSSSFNSFSRNVRDSFNDTTTHPGDISINESDLDMVLDDDD</sequence>
<evidence type="ECO:0000313" key="3">
    <source>
        <dbReference type="Proteomes" id="UP000094112"/>
    </source>
</evidence>
<accession>A0A1E3NWJ0</accession>
<feature type="region of interest" description="Disordered" evidence="1">
    <location>
        <begin position="15"/>
        <end position="84"/>
    </location>
</feature>
<evidence type="ECO:0000313" key="2">
    <source>
        <dbReference type="EMBL" id="ODQ57483.1"/>
    </source>
</evidence>
<feature type="compositionally biased region" description="Low complexity" evidence="1">
    <location>
        <begin position="72"/>
        <end position="84"/>
    </location>
</feature>
<feature type="region of interest" description="Disordered" evidence="1">
    <location>
        <begin position="176"/>
        <end position="196"/>
    </location>
</feature>
<dbReference type="RefSeq" id="XP_019036690.1">
    <property type="nucleotide sequence ID" value="XM_019185130.1"/>
</dbReference>
<dbReference type="Pfam" id="PF05841">
    <property type="entry name" value="Apc15p"/>
    <property type="match status" value="1"/>
</dbReference>
<feature type="compositionally biased region" description="Acidic residues" evidence="1">
    <location>
        <begin position="319"/>
        <end position="329"/>
    </location>
</feature>
<keyword evidence="3" id="KW-1185">Reference proteome</keyword>
<dbReference type="GeneID" id="30202376"/>
<dbReference type="AlphaFoldDB" id="A0A1E3NWJ0"/>
<dbReference type="Proteomes" id="UP000094112">
    <property type="component" value="Unassembled WGS sequence"/>
</dbReference>
<protein>
    <submittedName>
        <fullName evidence="2">Uncharacterized protein</fullName>
    </submittedName>
</protein>